<keyword evidence="3" id="KW-1185">Reference proteome</keyword>
<feature type="transmembrane region" description="Helical" evidence="1">
    <location>
        <begin position="12"/>
        <end position="33"/>
    </location>
</feature>
<organism evidence="2 3">
    <name type="scientific">Haloechinothrix aidingensis</name>
    <dbReference type="NCBI Taxonomy" id="2752311"/>
    <lineage>
        <taxon>Bacteria</taxon>
        <taxon>Bacillati</taxon>
        <taxon>Actinomycetota</taxon>
        <taxon>Actinomycetes</taxon>
        <taxon>Pseudonocardiales</taxon>
        <taxon>Pseudonocardiaceae</taxon>
        <taxon>Haloechinothrix</taxon>
    </lineage>
</organism>
<reference evidence="2 3" key="1">
    <citation type="submission" date="2020-07" db="EMBL/GenBank/DDBJ databases">
        <title>Genome of Haloechinothrix sp.</title>
        <authorList>
            <person name="Tang S.-K."/>
            <person name="Yang L."/>
            <person name="Zhu W.-Y."/>
        </authorList>
    </citation>
    <scope>NUCLEOTIDE SEQUENCE [LARGE SCALE GENOMIC DNA]</scope>
    <source>
        <strain evidence="2 3">YIM 98757</strain>
    </source>
</reference>
<dbReference type="EMBL" id="JACCKD010000002">
    <property type="protein sequence ID" value="MBA0125386.1"/>
    <property type="molecule type" value="Genomic_DNA"/>
</dbReference>
<name>A0A837ZXM6_9PSEU</name>
<feature type="transmembrane region" description="Helical" evidence="1">
    <location>
        <begin position="45"/>
        <end position="62"/>
    </location>
</feature>
<comment type="caution">
    <text evidence="2">The sequence shown here is derived from an EMBL/GenBank/DDBJ whole genome shotgun (WGS) entry which is preliminary data.</text>
</comment>
<evidence type="ECO:0000313" key="3">
    <source>
        <dbReference type="Proteomes" id="UP000582974"/>
    </source>
</evidence>
<dbReference type="RefSeq" id="WP_180892181.1">
    <property type="nucleotide sequence ID" value="NZ_JACCKD010000002.1"/>
</dbReference>
<proteinExistence type="predicted"/>
<dbReference type="Proteomes" id="UP000582974">
    <property type="component" value="Unassembled WGS sequence"/>
</dbReference>
<evidence type="ECO:0000313" key="2">
    <source>
        <dbReference type="EMBL" id="MBA0125386.1"/>
    </source>
</evidence>
<keyword evidence="1" id="KW-0472">Membrane</keyword>
<gene>
    <name evidence="2" type="ORF">H0B56_07510</name>
</gene>
<feature type="transmembrane region" description="Helical" evidence="1">
    <location>
        <begin position="108"/>
        <end position="126"/>
    </location>
</feature>
<protein>
    <submittedName>
        <fullName evidence="2">Uncharacterized protein</fullName>
    </submittedName>
</protein>
<dbReference type="AlphaFoldDB" id="A0A837ZXM6"/>
<accession>A0A837ZXM6</accession>
<feature type="transmembrane region" description="Helical" evidence="1">
    <location>
        <begin position="74"/>
        <end position="96"/>
    </location>
</feature>
<sequence length="152" mass="15513">MKGGATLERLVLGVLVLDAALLAVLELFFLPLRLDGRLLPAFGDAPFPLVVVLAVVTTPLLVKHAGRSARRLGATPWLAGLPLLVWSCTLLVLAVAGPGGDQVFVADWRTIVLLAGGGLTGAYSFGRAMAVTARATVPAAAGAVTSTSMAGK</sequence>
<keyword evidence="1" id="KW-1133">Transmembrane helix</keyword>
<keyword evidence="1" id="KW-0812">Transmembrane</keyword>
<evidence type="ECO:0000256" key="1">
    <source>
        <dbReference type="SAM" id="Phobius"/>
    </source>
</evidence>